<organism evidence="4 5">
    <name type="scientific">Thiocystis violascens (strain ATCC 17096 / DSM 198 / 6111)</name>
    <name type="common">Chromatium violascens</name>
    <dbReference type="NCBI Taxonomy" id="765911"/>
    <lineage>
        <taxon>Bacteria</taxon>
        <taxon>Pseudomonadati</taxon>
        <taxon>Pseudomonadota</taxon>
        <taxon>Gammaproteobacteria</taxon>
        <taxon>Chromatiales</taxon>
        <taxon>Chromatiaceae</taxon>
        <taxon>Thiocystis</taxon>
    </lineage>
</organism>
<proteinExistence type="predicted"/>
<dbReference type="KEGG" id="tvi:Thivi_0841"/>
<dbReference type="InterPro" id="IPR011335">
    <property type="entry name" value="Restrct_endonuc-II-like"/>
</dbReference>
<keyword evidence="5" id="KW-1185">Reference proteome</keyword>
<feature type="domain" description="Putative restriction endonuclease" evidence="3">
    <location>
        <begin position="39"/>
        <end position="184"/>
    </location>
</feature>
<dbReference type="STRING" id="765911.Thivi_0841"/>
<dbReference type="AlphaFoldDB" id="I3Y7B1"/>
<gene>
    <name evidence="4" type="ordered locus">Thivi_0841</name>
</gene>
<name>I3Y7B1_THIV6</name>
<dbReference type="InterPro" id="IPR008538">
    <property type="entry name" value="Uma2"/>
</dbReference>
<evidence type="ECO:0000313" key="5">
    <source>
        <dbReference type="Proteomes" id="UP000006062"/>
    </source>
</evidence>
<feature type="region of interest" description="Disordered" evidence="2">
    <location>
        <begin position="1"/>
        <end position="40"/>
    </location>
</feature>
<dbReference type="InterPro" id="IPR012296">
    <property type="entry name" value="Nuclease_put_TT1808"/>
</dbReference>
<evidence type="ECO:0000313" key="4">
    <source>
        <dbReference type="EMBL" id="AFL72879.1"/>
    </source>
</evidence>
<dbReference type="Gene3D" id="3.90.1570.10">
    <property type="entry name" value="tt1808, chain A"/>
    <property type="match status" value="1"/>
</dbReference>
<evidence type="ECO:0000256" key="1">
    <source>
        <dbReference type="SAM" id="Coils"/>
    </source>
</evidence>
<sequence length="285" mass="32641">MSMAQPLFSDPDWPAGDPPEGMPPVPPTQDELPCDDGEPMETQRHKWQMDLLIDALDLWLQEKGEGYTNGNMFVYFSLEQTRGRHFRGPDVFVVLGVPRGERKSWVVWEQGKAPDVVIELLSRSTAASDKGEKKEIYQDRMRVPEYFWFDPFNPEDRAGFQLTDGVYQPIERDGQGRLHSPLLGLTLVLWQGDYLGIEGTWLRWATPDGVPLPTHAEAAWNAAEDARQRAETQTQLAQEQMRLAEKQRRFAQAQQVLARTERERAERAETELARLKALLEGDKPR</sequence>
<accession>I3Y7B1</accession>
<dbReference type="EMBL" id="CP003154">
    <property type="protein sequence ID" value="AFL72879.1"/>
    <property type="molecule type" value="Genomic_DNA"/>
</dbReference>
<dbReference type="OrthoDB" id="5765693at2"/>
<dbReference type="SUPFAM" id="SSF52980">
    <property type="entry name" value="Restriction endonuclease-like"/>
    <property type="match status" value="1"/>
</dbReference>
<dbReference type="CDD" id="cd06260">
    <property type="entry name" value="DUF820-like"/>
    <property type="match status" value="1"/>
</dbReference>
<dbReference type="eggNOG" id="COG4636">
    <property type="taxonomic scope" value="Bacteria"/>
</dbReference>
<dbReference type="Proteomes" id="UP000006062">
    <property type="component" value="Chromosome"/>
</dbReference>
<dbReference type="PANTHER" id="PTHR33352:SF3">
    <property type="entry name" value="SLR1612 PROTEIN"/>
    <property type="match status" value="1"/>
</dbReference>
<dbReference type="PANTHER" id="PTHR33352">
    <property type="entry name" value="SLR1095 PROTEIN"/>
    <property type="match status" value="1"/>
</dbReference>
<dbReference type="RefSeq" id="WP_014777369.1">
    <property type="nucleotide sequence ID" value="NC_018012.1"/>
</dbReference>
<reference evidence="4 5" key="1">
    <citation type="submission" date="2012-06" db="EMBL/GenBank/DDBJ databases">
        <title>Complete sequence of Thiocystis violascens DSM 198.</title>
        <authorList>
            <consortium name="US DOE Joint Genome Institute"/>
            <person name="Lucas S."/>
            <person name="Han J."/>
            <person name="Lapidus A."/>
            <person name="Cheng J.-F."/>
            <person name="Goodwin L."/>
            <person name="Pitluck S."/>
            <person name="Peters L."/>
            <person name="Ovchinnikova G."/>
            <person name="Teshima H."/>
            <person name="Detter J.C."/>
            <person name="Han C."/>
            <person name="Tapia R."/>
            <person name="Land M."/>
            <person name="Hauser L."/>
            <person name="Kyrpides N."/>
            <person name="Ivanova N."/>
            <person name="Pagani I."/>
            <person name="Vogl K."/>
            <person name="Liu Z."/>
            <person name="Frigaard N.-U."/>
            <person name="Bryant D."/>
            <person name="Woyke T."/>
        </authorList>
    </citation>
    <scope>NUCLEOTIDE SEQUENCE [LARGE SCALE GENOMIC DNA]</scope>
    <source>
        <strain evidence="5">ATCC 17096 / DSM 198 / 6111</strain>
    </source>
</reference>
<feature type="coiled-coil region" evidence="1">
    <location>
        <begin position="227"/>
        <end position="278"/>
    </location>
</feature>
<dbReference type="Pfam" id="PF05685">
    <property type="entry name" value="Uma2"/>
    <property type="match status" value="1"/>
</dbReference>
<protein>
    <recommendedName>
        <fullName evidence="3">Putative restriction endonuclease domain-containing protein</fullName>
    </recommendedName>
</protein>
<feature type="compositionally biased region" description="Pro residues" evidence="2">
    <location>
        <begin position="16"/>
        <end position="27"/>
    </location>
</feature>
<keyword evidence="1" id="KW-0175">Coiled coil</keyword>
<evidence type="ECO:0000256" key="2">
    <source>
        <dbReference type="SAM" id="MobiDB-lite"/>
    </source>
</evidence>
<dbReference type="HOGENOM" id="CLU_075279_1_1_6"/>
<evidence type="ECO:0000259" key="3">
    <source>
        <dbReference type="Pfam" id="PF05685"/>
    </source>
</evidence>